<dbReference type="EMBL" id="CAJNOI010000054">
    <property type="protein sequence ID" value="CAF0955576.1"/>
    <property type="molecule type" value="Genomic_DNA"/>
</dbReference>
<evidence type="ECO:0000256" key="1">
    <source>
        <dbReference type="SAM" id="MobiDB-lite"/>
    </source>
</evidence>
<dbReference type="AlphaFoldDB" id="A0A815UNN6"/>
<evidence type="ECO:0000313" key="5">
    <source>
        <dbReference type="Proteomes" id="UP000663832"/>
    </source>
</evidence>
<keyword evidence="5" id="KW-1185">Reference proteome</keyword>
<dbReference type="EMBL" id="CAJNOM010000612">
    <property type="protein sequence ID" value="CAF1521922.1"/>
    <property type="molecule type" value="Genomic_DNA"/>
</dbReference>
<feature type="compositionally biased region" description="Acidic residues" evidence="1">
    <location>
        <begin position="337"/>
        <end position="347"/>
    </location>
</feature>
<evidence type="ECO:0000256" key="2">
    <source>
        <dbReference type="SAM" id="SignalP"/>
    </source>
</evidence>
<comment type="caution">
    <text evidence="4">The sequence shown here is derived from an EMBL/GenBank/DDBJ whole genome shotgun (WGS) entry which is preliminary data.</text>
</comment>
<feature type="chain" id="PRO_5036228975" evidence="2">
    <location>
        <begin position="22"/>
        <end position="353"/>
    </location>
</feature>
<feature type="region of interest" description="Disordered" evidence="1">
    <location>
        <begin position="333"/>
        <end position="353"/>
    </location>
</feature>
<sequence length="353" mass="41281">MLLSVYSIGIFLIVFILTTESAYNVFTYDGDDEHCCLVQINRDFCWAKPLTRSLIQVNKRCQPIDLNEKPRNYLNKVIRRLNVETSTKLGDKILIELEKPLDEDILKNNLLCLTPDNNNNINLDKCHIVLANLESKKRRKTKKTTIESIAEEQSDIELTEPIKISQGHGVSVFQSYELDLTDYKPTTRQHRRAWSWYRTQTKKMCSQPLKYKKNCIRINRHNKKYVEHLLNQTTNNNNDDDEQQSTYKITKGSKLYCENNHEQTKLIGFYDDSKICFEKNNQLYIKHDFTDYVSLSDRKKNMDILQFIANNTKLTDEFEHDCDDKITLADIQKSSEEEAEAEAEADLNDNPST</sequence>
<feature type="signal peptide" evidence="2">
    <location>
        <begin position="1"/>
        <end position="21"/>
    </location>
</feature>
<keyword evidence="2" id="KW-0732">Signal</keyword>
<evidence type="ECO:0000313" key="3">
    <source>
        <dbReference type="EMBL" id="CAF0955576.1"/>
    </source>
</evidence>
<organism evidence="4 5">
    <name type="scientific">Adineta steineri</name>
    <dbReference type="NCBI Taxonomy" id="433720"/>
    <lineage>
        <taxon>Eukaryota</taxon>
        <taxon>Metazoa</taxon>
        <taxon>Spiralia</taxon>
        <taxon>Gnathifera</taxon>
        <taxon>Rotifera</taxon>
        <taxon>Eurotatoria</taxon>
        <taxon>Bdelloidea</taxon>
        <taxon>Adinetida</taxon>
        <taxon>Adinetidae</taxon>
        <taxon>Adineta</taxon>
    </lineage>
</organism>
<dbReference type="Proteomes" id="UP000663832">
    <property type="component" value="Unassembled WGS sequence"/>
</dbReference>
<dbReference type="OrthoDB" id="10006765at2759"/>
<name>A0A815UNN6_9BILA</name>
<accession>A0A815UNN6</accession>
<gene>
    <name evidence="3" type="ORF">BJG266_LOCUS13459</name>
    <name evidence="4" type="ORF">QVE165_LOCUS44854</name>
</gene>
<evidence type="ECO:0000313" key="4">
    <source>
        <dbReference type="EMBL" id="CAF1521922.1"/>
    </source>
</evidence>
<dbReference type="Proteomes" id="UP000663877">
    <property type="component" value="Unassembled WGS sequence"/>
</dbReference>
<reference evidence="4" key="1">
    <citation type="submission" date="2021-02" db="EMBL/GenBank/DDBJ databases">
        <authorList>
            <person name="Nowell W R."/>
        </authorList>
    </citation>
    <scope>NUCLEOTIDE SEQUENCE</scope>
</reference>
<proteinExistence type="predicted"/>
<protein>
    <submittedName>
        <fullName evidence="4">Uncharacterized protein</fullName>
    </submittedName>
</protein>